<gene>
    <name evidence="3" type="ORF">ACFSUC_09185</name>
</gene>
<feature type="region of interest" description="Disordered" evidence="1">
    <location>
        <begin position="100"/>
        <end position="143"/>
    </location>
</feature>
<evidence type="ECO:0000256" key="2">
    <source>
        <dbReference type="SAM" id="Phobius"/>
    </source>
</evidence>
<dbReference type="EMBL" id="JBHUMM010000014">
    <property type="protein sequence ID" value="MFD2671779.1"/>
    <property type="molecule type" value="Genomic_DNA"/>
</dbReference>
<dbReference type="PANTHER" id="PTHR35792">
    <property type="entry name" value="GENERAL STRESS PROTEIN"/>
    <property type="match status" value="1"/>
</dbReference>
<name>A0ABW5RAH0_9BACL</name>
<accession>A0ABW5RAH0</accession>
<keyword evidence="4" id="KW-1185">Reference proteome</keyword>
<proteinExistence type="predicted"/>
<dbReference type="Pfam" id="PF12732">
    <property type="entry name" value="YtxH"/>
    <property type="match status" value="1"/>
</dbReference>
<reference evidence="4" key="1">
    <citation type="journal article" date="2019" name="Int. J. Syst. Evol. Microbiol.">
        <title>The Global Catalogue of Microorganisms (GCM) 10K type strain sequencing project: providing services to taxonomists for standard genome sequencing and annotation.</title>
        <authorList>
            <consortium name="The Broad Institute Genomics Platform"/>
            <consortium name="The Broad Institute Genome Sequencing Center for Infectious Disease"/>
            <person name="Wu L."/>
            <person name="Ma J."/>
        </authorList>
    </citation>
    <scope>NUCLEOTIDE SEQUENCE [LARGE SCALE GENOMIC DNA]</scope>
    <source>
        <strain evidence="4">KCTC 33676</strain>
    </source>
</reference>
<dbReference type="PANTHER" id="PTHR35792:SF2">
    <property type="entry name" value="GENERAL STRESS PROTEIN"/>
    <property type="match status" value="1"/>
</dbReference>
<evidence type="ECO:0000256" key="1">
    <source>
        <dbReference type="SAM" id="MobiDB-lite"/>
    </source>
</evidence>
<comment type="caution">
    <text evidence="3">The sequence shown here is derived from an EMBL/GenBank/DDBJ whole genome shotgun (WGS) entry which is preliminary data.</text>
</comment>
<sequence length="143" mass="14868">MAENTNQNGGNGNNFLLGAIVGGVIGAAVSLLVAPKAGRELRQDLTGQCQNVGSKSKELYGSVSEKGKVLYGTVSEKGKEVAGRAKELANNVATDVKSWKQAKNEISISGDKEADTLEASAADSEESNEEPTSQDPEKSATIN</sequence>
<keyword evidence="2" id="KW-0812">Transmembrane</keyword>
<evidence type="ECO:0000313" key="3">
    <source>
        <dbReference type="EMBL" id="MFD2671779.1"/>
    </source>
</evidence>
<organism evidence="3 4">
    <name type="scientific">Marinicrinis sediminis</name>
    <dbReference type="NCBI Taxonomy" id="1652465"/>
    <lineage>
        <taxon>Bacteria</taxon>
        <taxon>Bacillati</taxon>
        <taxon>Bacillota</taxon>
        <taxon>Bacilli</taxon>
        <taxon>Bacillales</taxon>
        <taxon>Paenibacillaceae</taxon>
    </lineage>
</organism>
<keyword evidence="2" id="KW-1133">Transmembrane helix</keyword>
<dbReference type="InterPro" id="IPR024623">
    <property type="entry name" value="YtxH"/>
</dbReference>
<evidence type="ECO:0000313" key="4">
    <source>
        <dbReference type="Proteomes" id="UP001597497"/>
    </source>
</evidence>
<protein>
    <submittedName>
        <fullName evidence="3">YtxH domain-containing protein</fullName>
    </submittedName>
</protein>
<dbReference type="Proteomes" id="UP001597497">
    <property type="component" value="Unassembled WGS sequence"/>
</dbReference>
<feature type="transmembrane region" description="Helical" evidence="2">
    <location>
        <begin position="15"/>
        <end position="34"/>
    </location>
</feature>
<dbReference type="RefSeq" id="WP_379929251.1">
    <property type="nucleotide sequence ID" value="NZ_JBHUMM010000014.1"/>
</dbReference>
<keyword evidence="2" id="KW-0472">Membrane</keyword>
<dbReference type="InterPro" id="IPR052928">
    <property type="entry name" value="Desiccation-related_membrane"/>
</dbReference>